<feature type="transmembrane region" description="Helical" evidence="2">
    <location>
        <begin position="165"/>
        <end position="183"/>
    </location>
</feature>
<feature type="transmembrane region" description="Helical" evidence="2">
    <location>
        <begin position="236"/>
        <end position="256"/>
    </location>
</feature>
<keyword evidence="4" id="KW-1185">Reference proteome</keyword>
<dbReference type="STRING" id="1921764.BSR28_01900"/>
<proteinExistence type="predicted"/>
<comment type="caution">
    <text evidence="3">The sequence shown here is derived from an EMBL/GenBank/DDBJ whole genome shotgun (WGS) entry which is preliminary data.</text>
</comment>
<accession>A0A1Q5PPG9</accession>
<gene>
    <name evidence="3" type="ORF">BSR29_00610</name>
</gene>
<dbReference type="InterPro" id="IPR025576">
    <property type="entry name" value="YwiC"/>
</dbReference>
<feature type="transmembrane region" description="Helical" evidence="2">
    <location>
        <begin position="140"/>
        <end position="158"/>
    </location>
</feature>
<protein>
    <recommendedName>
        <fullName evidence="5">YwiC-like family protein</fullName>
    </recommendedName>
</protein>
<dbReference type="AlphaFoldDB" id="A0A1Q5PPG9"/>
<feature type="compositionally biased region" description="Polar residues" evidence="1">
    <location>
        <begin position="1"/>
        <end position="19"/>
    </location>
</feature>
<evidence type="ECO:0000256" key="2">
    <source>
        <dbReference type="SAM" id="Phobius"/>
    </source>
</evidence>
<organism evidence="3 4">
    <name type="scientific">Boudabousia liubingyangii</name>
    <dbReference type="NCBI Taxonomy" id="1921764"/>
    <lineage>
        <taxon>Bacteria</taxon>
        <taxon>Bacillati</taxon>
        <taxon>Actinomycetota</taxon>
        <taxon>Actinomycetes</taxon>
        <taxon>Actinomycetales</taxon>
        <taxon>Actinomycetaceae</taxon>
        <taxon>Boudabousia</taxon>
    </lineage>
</organism>
<keyword evidence="2" id="KW-1133">Transmembrane helix</keyword>
<feature type="transmembrane region" description="Helical" evidence="2">
    <location>
        <begin position="262"/>
        <end position="281"/>
    </location>
</feature>
<evidence type="ECO:0008006" key="5">
    <source>
        <dbReference type="Google" id="ProtNLM"/>
    </source>
</evidence>
<dbReference type="OrthoDB" id="2380563at2"/>
<feature type="transmembrane region" description="Helical" evidence="2">
    <location>
        <begin position="203"/>
        <end position="224"/>
    </location>
</feature>
<keyword evidence="2" id="KW-0812">Transmembrane</keyword>
<dbReference type="Proteomes" id="UP000186785">
    <property type="component" value="Unassembled WGS sequence"/>
</dbReference>
<name>A0A1Q5PPG9_9ACTO</name>
<reference evidence="3 4" key="1">
    <citation type="submission" date="2016-11" db="EMBL/GenBank/DDBJ databases">
        <title>Actinomyces gypaetusis sp. nov. isolated from the vulture Gypaetus barbatus in Qinghai Tibet Plateau China.</title>
        <authorList>
            <person name="Meng X."/>
        </authorList>
    </citation>
    <scope>NUCLEOTIDE SEQUENCE [LARGE SCALE GENOMIC DNA]</scope>
    <source>
        <strain evidence="3 4">VUL4_2</strain>
    </source>
</reference>
<feature type="transmembrane region" description="Helical" evidence="2">
    <location>
        <begin position="63"/>
        <end position="82"/>
    </location>
</feature>
<feature type="transmembrane region" description="Helical" evidence="2">
    <location>
        <begin position="293"/>
        <end position="317"/>
    </location>
</feature>
<evidence type="ECO:0000313" key="3">
    <source>
        <dbReference type="EMBL" id="OKL49498.1"/>
    </source>
</evidence>
<sequence length="318" mass="35448">MRPSSSAKTRQHSADNNQEAGAERKASKSVKTARPAKSASGRGLRDLPGLSKRSKKAWIPDQHGAWAMLILPLLFGGTAGGWAPSQLLLALTALSGFLAWHAGTIWWRARNRAPYALAFYCYTGFFVFGALLLLGFWPKLWQWAIFSPIAILLLALTFRRQERSGLARFLVVSLCLLLAPAAFDLGSGFAHQAGWWPWWGGAWPHLWAGTALMTLYFWGTVPYVKTLIRERRSDAWLRFSIAYHAVTLLLVLLGAWCSLWGWWALVLAVVWLTRAVLFPLLSRGFFHDGRPRVIKPVVIGVLEIVLSALLALGWVFLG</sequence>
<dbReference type="RefSeq" id="WP_073708388.1">
    <property type="nucleotide sequence ID" value="NZ_MQSV01000001.1"/>
</dbReference>
<dbReference type="Pfam" id="PF14256">
    <property type="entry name" value="YwiC"/>
    <property type="match status" value="1"/>
</dbReference>
<evidence type="ECO:0000256" key="1">
    <source>
        <dbReference type="SAM" id="MobiDB-lite"/>
    </source>
</evidence>
<feature type="transmembrane region" description="Helical" evidence="2">
    <location>
        <begin position="88"/>
        <end position="107"/>
    </location>
</feature>
<feature type="region of interest" description="Disordered" evidence="1">
    <location>
        <begin position="1"/>
        <end position="48"/>
    </location>
</feature>
<keyword evidence="2" id="KW-0472">Membrane</keyword>
<feature type="transmembrane region" description="Helical" evidence="2">
    <location>
        <begin position="114"/>
        <end position="134"/>
    </location>
</feature>
<dbReference type="EMBL" id="MQSV01000001">
    <property type="protein sequence ID" value="OKL49498.1"/>
    <property type="molecule type" value="Genomic_DNA"/>
</dbReference>
<evidence type="ECO:0000313" key="4">
    <source>
        <dbReference type="Proteomes" id="UP000186785"/>
    </source>
</evidence>